<evidence type="ECO:0008006" key="4">
    <source>
        <dbReference type="Google" id="ProtNLM"/>
    </source>
</evidence>
<dbReference type="InterPro" id="IPR019219">
    <property type="entry name" value="DUF2130"/>
</dbReference>
<dbReference type="EMBL" id="MFAK01000005">
    <property type="protein sequence ID" value="OGD75421.1"/>
    <property type="molecule type" value="Genomic_DNA"/>
</dbReference>
<dbReference type="Pfam" id="PF09903">
    <property type="entry name" value="DUF2130"/>
    <property type="match status" value="1"/>
</dbReference>
<evidence type="ECO:0000313" key="2">
    <source>
        <dbReference type="EMBL" id="OGD75421.1"/>
    </source>
</evidence>
<feature type="coiled-coil region" evidence="1">
    <location>
        <begin position="41"/>
        <end position="92"/>
    </location>
</feature>
<reference evidence="2 3" key="1">
    <citation type="journal article" date="2016" name="Nat. Commun.">
        <title>Thousands of microbial genomes shed light on interconnected biogeochemical processes in an aquifer system.</title>
        <authorList>
            <person name="Anantharaman K."/>
            <person name="Brown C.T."/>
            <person name="Hug L.A."/>
            <person name="Sharon I."/>
            <person name="Castelle C.J."/>
            <person name="Probst A.J."/>
            <person name="Thomas B.C."/>
            <person name="Singh A."/>
            <person name="Wilkins M.J."/>
            <person name="Karaoz U."/>
            <person name="Brodie E.L."/>
            <person name="Williams K.H."/>
            <person name="Hubbard S.S."/>
            <person name="Banfield J.F."/>
        </authorList>
    </citation>
    <scope>NUCLEOTIDE SEQUENCE [LARGE SCALE GENOMIC DNA]</scope>
</reference>
<organism evidence="2 3">
    <name type="scientific">Candidatus Collierbacteria bacterium RIFOXYA2_FULL_46_10</name>
    <dbReference type="NCBI Taxonomy" id="1817726"/>
    <lineage>
        <taxon>Bacteria</taxon>
        <taxon>Candidatus Collieribacteriota</taxon>
    </lineage>
</organism>
<dbReference type="Proteomes" id="UP000176191">
    <property type="component" value="Unassembled WGS sequence"/>
</dbReference>
<comment type="caution">
    <text evidence="2">The sequence shown here is derived from an EMBL/GenBank/DDBJ whole genome shotgun (WGS) entry which is preliminary data.</text>
</comment>
<evidence type="ECO:0000313" key="3">
    <source>
        <dbReference type="Proteomes" id="UP000176191"/>
    </source>
</evidence>
<name>A0A1F5F6Z2_9BACT</name>
<sequence length="363" mass="41334">MNNTVTCPNCGTQFSPDALLTHSIELELRTKLEQELSTKVQEKTRQELADRDAQIKELKDKARESAEFELKLRAEKRAIEEAKEKFELEKTRQLDLERSKIKAEAFQLVQEQEKFKLEEKEKMISDLKKSLDEAQRKANQGSQQTQGEVLELEIEDLLRRTFPTDEIIAIAKGVNGADIRQLVRGRSGALAGTIIWETKRTKNWTESWVQKLKNDQRTEKAEIAVLVSTVLPKAVRTFGVYQGIWVSDMTSVIGLAMALRTSLLQVAVVKQSSVGKNEKMEVLYNYLSGVEFKQRIEAIVESFTAMKLDLEKEKLAYTRIWAKRDKQIDQVVHNTIGLHSDLEGLMGKALPKIDTLELEASNS</sequence>
<feature type="coiled-coil region" evidence="1">
    <location>
        <begin position="117"/>
        <end position="144"/>
    </location>
</feature>
<proteinExistence type="predicted"/>
<gene>
    <name evidence="2" type="ORF">A2228_00955</name>
</gene>
<accession>A0A1F5F6Z2</accession>
<dbReference type="AlphaFoldDB" id="A0A1F5F6Z2"/>
<keyword evidence="1" id="KW-0175">Coiled coil</keyword>
<protein>
    <recommendedName>
        <fullName evidence="4">DUF2130 domain-containing protein</fullName>
    </recommendedName>
</protein>
<evidence type="ECO:0000256" key="1">
    <source>
        <dbReference type="SAM" id="Coils"/>
    </source>
</evidence>